<organism evidence="8 9">
    <name type="scientific">Anaerohalosphaera lusitana</name>
    <dbReference type="NCBI Taxonomy" id="1936003"/>
    <lineage>
        <taxon>Bacteria</taxon>
        <taxon>Pseudomonadati</taxon>
        <taxon>Planctomycetota</taxon>
        <taxon>Phycisphaerae</taxon>
        <taxon>Sedimentisphaerales</taxon>
        <taxon>Anaerohalosphaeraceae</taxon>
        <taxon>Anaerohalosphaera</taxon>
    </lineage>
</organism>
<keyword evidence="9" id="KW-1185">Reference proteome</keyword>
<evidence type="ECO:0000256" key="3">
    <source>
        <dbReference type="ARBA" id="ARBA00022884"/>
    </source>
</evidence>
<dbReference type="InterPro" id="IPR006027">
    <property type="entry name" value="NusB_RsmB_TIM44"/>
</dbReference>
<dbReference type="PANTHER" id="PTHR11078:SF3">
    <property type="entry name" value="ANTITERMINATION NUSB DOMAIN-CONTAINING PROTEIN"/>
    <property type="match status" value="1"/>
</dbReference>
<evidence type="ECO:0000256" key="6">
    <source>
        <dbReference type="HAMAP-Rule" id="MF_00073"/>
    </source>
</evidence>
<feature type="domain" description="NusB/RsmB/TIM44" evidence="7">
    <location>
        <begin position="1"/>
        <end position="120"/>
    </location>
</feature>
<dbReference type="KEGG" id="alus:STSP2_00167"/>
<comment type="function">
    <text evidence="6">Involved in transcription antitermination. Required for transcription of ribosomal RNA (rRNA) genes. Binds specifically to the boxA antiterminator sequence of the ribosomal RNA (rrn) operons.</text>
</comment>
<evidence type="ECO:0000256" key="4">
    <source>
        <dbReference type="ARBA" id="ARBA00023015"/>
    </source>
</evidence>
<keyword evidence="3 6" id="KW-0694">RNA-binding</keyword>
<dbReference type="AlphaFoldDB" id="A0A1U9NGG4"/>
<evidence type="ECO:0000256" key="2">
    <source>
        <dbReference type="ARBA" id="ARBA00022814"/>
    </source>
</evidence>
<dbReference type="CDD" id="cd00619">
    <property type="entry name" value="Terminator_NusB"/>
    <property type="match status" value="1"/>
</dbReference>
<sequence>MQAIYQLDVQGDDFLGGLELFLKQESDDDMVFTLARDWARGTWEHLPTCDDLIRKAALKWDLSRLSVVDRSILRLSVYQIRYCSEIPGKVVINEAIEIAKKYSGDQSPRFVNGVLDAVLKKIRDEDR</sequence>
<evidence type="ECO:0000259" key="7">
    <source>
        <dbReference type="Pfam" id="PF01029"/>
    </source>
</evidence>
<dbReference type="GO" id="GO:0003723">
    <property type="term" value="F:RNA binding"/>
    <property type="evidence" value="ECO:0007669"/>
    <property type="project" value="UniProtKB-UniRule"/>
</dbReference>
<name>A0A1U9NGG4_9BACT</name>
<gene>
    <name evidence="6 8" type="primary">nusB</name>
    <name evidence="8" type="ORF">STSP2_00167</name>
</gene>
<dbReference type="NCBIfam" id="TIGR01951">
    <property type="entry name" value="nusB"/>
    <property type="match status" value="1"/>
</dbReference>
<dbReference type="PANTHER" id="PTHR11078">
    <property type="entry name" value="N UTILIZATION SUBSTANCE PROTEIN B-RELATED"/>
    <property type="match status" value="1"/>
</dbReference>
<dbReference type="GO" id="GO:0006353">
    <property type="term" value="P:DNA-templated transcription termination"/>
    <property type="evidence" value="ECO:0007669"/>
    <property type="project" value="UniProtKB-UniRule"/>
</dbReference>
<dbReference type="GO" id="GO:0031564">
    <property type="term" value="P:transcription antitermination"/>
    <property type="evidence" value="ECO:0007669"/>
    <property type="project" value="UniProtKB-KW"/>
</dbReference>
<dbReference type="InterPro" id="IPR011605">
    <property type="entry name" value="NusB_fam"/>
</dbReference>
<keyword evidence="4 6" id="KW-0805">Transcription regulation</keyword>
<evidence type="ECO:0000256" key="1">
    <source>
        <dbReference type="ARBA" id="ARBA00005952"/>
    </source>
</evidence>
<reference evidence="9" key="1">
    <citation type="submission" date="2017-02" db="EMBL/GenBank/DDBJ databases">
        <title>Comparative genomics and description of representatives of a novel lineage of planctomycetes thriving in anoxic sediments.</title>
        <authorList>
            <person name="Spring S."/>
            <person name="Bunk B."/>
            <person name="Sproer C."/>
        </authorList>
    </citation>
    <scope>NUCLEOTIDE SEQUENCE [LARGE SCALE GENOMIC DNA]</scope>
    <source>
        <strain evidence="9">ST-NAGAB-D1</strain>
    </source>
</reference>
<protein>
    <recommendedName>
        <fullName evidence="6">Transcription antitermination protein NusB</fullName>
    </recommendedName>
    <alternativeName>
        <fullName evidence="6">Antitermination factor NusB</fullName>
    </alternativeName>
</protein>
<keyword evidence="5 6" id="KW-0804">Transcription</keyword>
<dbReference type="SUPFAM" id="SSF48013">
    <property type="entry name" value="NusB-like"/>
    <property type="match status" value="1"/>
</dbReference>
<proteinExistence type="inferred from homology"/>
<accession>A0A1U9NGG4</accession>
<dbReference type="STRING" id="1936003.STSP2_00167"/>
<keyword evidence="2 6" id="KW-0889">Transcription antitermination</keyword>
<dbReference type="InterPro" id="IPR035926">
    <property type="entry name" value="NusB-like_sf"/>
</dbReference>
<dbReference type="HAMAP" id="MF_00073">
    <property type="entry name" value="NusB"/>
    <property type="match status" value="1"/>
</dbReference>
<comment type="similarity">
    <text evidence="1 6">Belongs to the NusB family.</text>
</comment>
<evidence type="ECO:0000256" key="5">
    <source>
        <dbReference type="ARBA" id="ARBA00023163"/>
    </source>
</evidence>
<evidence type="ECO:0000313" key="9">
    <source>
        <dbReference type="Proteomes" id="UP000189674"/>
    </source>
</evidence>
<dbReference type="EMBL" id="CP019791">
    <property type="protein sequence ID" value="AQT67029.1"/>
    <property type="molecule type" value="Genomic_DNA"/>
</dbReference>
<dbReference type="Pfam" id="PF01029">
    <property type="entry name" value="NusB"/>
    <property type="match status" value="1"/>
</dbReference>
<dbReference type="Gene3D" id="1.10.940.10">
    <property type="entry name" value="NusB-like"/>
    <property type="match status" value="1"/>
</dbReference>
<dbReference type="GO" id="GO:0005829">
    <property type="term" value="C:cytosol"/>
    <property type="evidence" value="ECO:0007669"/>
    <property type="project" value="TreeGrafter"/>
</dbReference>
<evidence type="ECO:0000313" key="8">
    <source>
        <dbReference type="EMBL" id="AQT67029.1"/>
    </source>
</evidence>
<dbReference type="Proteomes" id="UP000189674">
    <property type="component" value="Chromosome"/>
</dbReference>